<keyword evidence="5" id="KW-1185">Reference proteome</keyword>
<evidence type="ECO:0000256" key="2">
    <source>
        <dbReference type="SAM" id="MobiDB-lite"/>
    </source>
</evidence>
<evidence type="ECO:0000313" key="5">
    <source>
        <dbReference type="Proteomes" id="UP000578686"/>
    </source>
</evidence>
<reference evidence="4 5" key="1">
    <citation type="submission" date="2020-03" db="EMBL/GenBank/DDBJ databases">
        <title>Draft genome of Streptomyces sp. ventii, isolated from the Axial Seamount in the Pacific Ocean, and resequencing of the two type strains Streptomyces lonarensis strain NCL 716 and Streptomyces bohaiensis strain 11A07.</title>
        <authorList>
            <person name="Loughran R.M."/>
            <person name="Pfannmuller K.M."/>
            <person name="Wasson B.J."/>
            <person name="Deadmond M.C."/>
            <person name="Paddock B.E."/>
            <person name="Koyack M.J."/>
            <person name="Gallegos D.A."/>
            <person name="Mitchell E.A."/>
            <person name="Ushijima B."/>
            <person name="Saw J.H."/>
            <person name="Mcphail K.L."/>
            <person name="Videau P."/>
        </authorList>
    </citation>
    <scope>NUCLEOTIDE SEQUENCE [LARGE SCALE GENOMIC DNA]</scope>
    <source>
        <strain evidence="4 5">NCL716</strain>
    </source>
</reference>
<gene>
    <name evidence="4" type="ORF">HCN56_16325</name>
</gene>
<proteinExistence type="inferred from homology"/>
<comment type="similarity">
    <text evidence="1">Belongs to the CAPAB/TerDEXZ family.</text>
</comment>
<dbReference type="RefSeq" id="WP_167971831.1">
    <property type="nucleotide sequence ID" value="NZ_JAAVJD010000132.1"/>
</dbReference>
<name>A0A7X6D2V0_9ACTN</name>
<feature type="region of interest" description="Disordered" evidence="2">
    <location>
        <begin position="58"/>
        <end position="78"/>
    </location>
</feature>
<evidence type="ECO:0000259" key="3">
    <source>
        <dbReference type="Pfam" id="PF02342"/>
    </source>
</evidence>
<dbReference type="Pfam" id="PF02342">
    <property type="entry name" value="TerD"/>
    <property type="match status" value="1"/>
</dbReference>
<dbReference type="InterPro" id="IPR051324">
    <property type="entry name" value="Stress/Tellurium_Resist"/>
</dbReference>
<evidence type="ECO:0000256" key="1">
    <source>
        <dbReference type="ARBA" id="ARBA00008775"/>
    </source>
</evidence>
<dbReference type="InterPro" id="IPR003325">
    <property type="entry name" value="TerD"/>
</dbReference>
<organism evidence="4 5">
    <name type="scientific">Streptomyces lonarensis</name>
    <dbReference type="NCBI Taxonomy" id="700599"/>
    <lineage>
        <taxon>Bacteria</taxon>
        <taxon>Bacillati</taxon>
        <taxon>Actinomycetota</taxon>
        <taxon>Actinomycetes</taxon>
        <taxon>Kitasatosporales</taxon>
        <taxon>Streptomycetaceae</taxon>
        <taxon>Streptomyces</taxon>
    </lineage>
</organism>
<dbReference type="PANTHER" id="PTHR32097">
    <property type="entry name" value="CAMP-BINDING PROTEIN 1-RELATED"/>
    <property type="match status" value="1"/>
</dbReference>
<sequence length="189" mass="19890">MKHVYDAGQILPVRPPVVRAAVHWSPLTEGRGGHRGPADVHTSVLLLDARGLLAAERDAVGPERAGDDSGGVRRLPKRRHRDGVMDAVELRPGLLPAAVRRVILAVSADGAPFGASGSLQLTLWDVENDLPVTARPVTSGGEDHTTLVCGELWRDGPGWEFRAVRRGLAGGPAELAAAHRTAADATGPP</sequence>
<dbReference type="EMBL" id="JAAVJD010000132">
    <property type="protein sequence ID" value="NJQ07107.1"/>
    <property type="molecule type" value="Genomic_DNA"/>
</dbReference>
<dbReference type="PANTHER" id="PTHR32097:SF4">
    <property type="entry name" value="GENERAL STRESS PROTEIN 16U"/>
    <property type="match status" value="1"/>
</dbReference>
<comment type="caution">
    <text evidence="4">The sequence shown here is derived from an EMBL/GenBank/DDBJ whole genome shotgun (WGS) entry which is preliminary data.</text>
</comment>
<feature type="domain" description="TerD" evidence="3">
    <location>
        <begin position="20"/>
        <end position="178"/>
    </location>
</feature>
<dbReference type="AlphaFoldDB" id="A0A7X6D2V0"/>
<dbReference type="CDD" id="cd06974">
    <property type="entry name" value="TerD_like"/>
    <property type="match status" value="1"/>
</dbReference>
<evidence type="ECO:0000313" key="4">
    <source>
        <dbReference type="EMBL" id="NJQ07107.1"/>
    </source>
</evidence>
<dbReference type="Proteomes" id="UP000578686">
    <property type="component" value="Unassembled WGS sequence"/>
</dbReference>
<accession>A0A7X6D2V0</accession>
<protein>
    <submittedName>
        <fullName evidence="4">TerD family protein</fullName>
    </submittedName>
</protein>
<feature type="non-terminal residue" evidence="4">
    <location>
        <position position="189"/>
    </location>
</feature>
<dbReference type="Gene3D" id="2.60.60.30">
    <property type="entry name" value="sav2460 like domains"/>
    <property type="match status" value="1"/>
</dbReference>
<feature type="compositionally biased region" description="Basic and acidic residues" evidence="2">
    <location>
        <begin position="58"/>
        <end position="71"/>
    </location>
</feature>